<dbReference type="RefSeq" id="WP_207111495.1">
    <property type="nucleotide sequence ID" value="NZ_JAFLWD010000008.1"/>
</dbReference>
<gene>
    <name evidence="4" type="ORF">JZO69_03430</name>
</gene>
<evidence type="ECO:0000259" key="3">
    <source>
        <dbReference type="Pfam" id="PF02018"/>
    </source>
</evidence>
<dbReference type="Pfam" id="PF02018">
    <property type="entry name" value="CBM_4_9"/>
    <property type="match status" value="1"/>
</dbReference>
<evidence type="ECO:0000313" key="5">
    <source>
        <dbReference type="Proteomes" id="UP000664632"/>
    </source>
</evidence>
<dbReference type="Gene3D" id="2.60.120.260">
    <property type="entry name" value="Galactose-binding domain-like"/>
    <property type="match status" value="1"/>
</dbReference>
<evidence type="ECO:0000313" key="4">
    <source>
        <dbReference type="EMBL" id="MBO0439399.1"/>
    </source>
</evidence>
<evidence type="ECO:0000256" key="2">
    <source>
        <dbReference type="SAM" id="SignalP"/>
    </source>
</evidence>
<feature type="domain" description="CBM-cenC" evidence="3">
    <location>
        <begin position="50"/>
        <end position="153"/>
    </location>
</feature>
<sequence length="191" mass="21164">MNKKKIIWGAALAMVMSASIYMGVEQANAQDNIEDLSVLKTQNNLTENVNLIKNGDFSKGFENWSIGGKDASLKTNEHGNYVSLVGSGYVTVDQTINIDPNSVYEVSYSGYGSSTAVYGNGSLQLNKWTSEGGAANTERVFVQRNDKWQKYSTIVNSGDIRFSRIGLQFNANRFQMLKFTDVTVKKIEMSK</sequence>
<proteinExistence type="predicted"/>
<dbReference type="SUPFAM" id="SSF49785">
    <property type="entry name" value="Galactose-binding domain-like"/>
    <property type="match status" value="1"/>
</dbReference>
<organism evidence="4 5">
    <name type="scientific">Candidatus Enterococcus ikei</name>
    <dbReference type="NCBI Taxonomy" id="2815326"/>
    <lineage>
        <taxon>Bacteria</taxon>
        <taxon>Bacillati</taxon>
        <taxon>Bacillota</taxon>
        <taxon>Bacilli</taxon>
        <taxon>Lactobacillales</taxon>
        <taxon>Enterococcaceae</taxon>
        <taxon>Enterococcus</taxon>
    </lineage>
</organism>
<dbReference type="InterPro" id="IPR003305">
    <property type="entry name" value="CenC_carb-bd"/>
</dbReference>
<feature type="chain" id="PRO_5046306744" description="CBM-cenC domain-containing protein" evidence="2">
    <location>
        <begin position="30"/>
        <end position="191"/>
    </location>
</feature>
<feature type="signal peptide" evidence="2">
    <location>
        <begin position="1"/>
        <end position="29"/>
    </location>
</feature>
<protein>
    <recommendedName>
        <fullName evidence="3">CBM-cenC domain-containing protein</fullName>
    </recommendedName>
</protein>
<reference evidence="4 5" key="1">
    <citation type="submission" date="2021-03" db="EMBL/GenBank/DDBJ databases">
        <title>Enterococcal diversity collection.</title>
        <authorList>
            <person name="Gilmore M.S."/>
            <person name="Schwartzman J."/>
            <person name="Van Tyne D."/>
            <person name="Martin M."/>
            <person name="Earl A.M."/>
            <person name="Manson A.L."/>
            <person name="Straub T."/>
            <person name="Salamzade R."/>
            <person name="Saavedra J."/>
            <person name="Lebreton F."/>
            <person name="Prichula J."/>
            <person name="Schaufler K."/>
            <person name="Gaca A."/>
            <person name="Sgardioli B."/>
            <person name="Wagenaar J."/>
            <person name="Strong T."/>
        </authorList>
    </citation>
    <scope>NUCLEOTIDE SEQUENCE [LARGE SCALE GENOMIC DNA]</scope>
    <source>
        <strain evidence="4 5">DIV0869a</strain>
    </source>
</reference>
<comment type="caution">
    <text evidence="4">The sequence shown here is derived from an EMBL/GenBank/DDBJ whole genome shotgun (WGS) entry which is preliminary data.</text>
</comment>
<name>A0ABS3GVW6_9ENTE</name>
<dbReference type="Proteomes" id="UP000664632">
    <property type="component" value="Unassembled WGS sequence"/>
</dbReference>
<dbReference type="EMBL" id="JAFLWD010000008">
    <property type="protein sequence ID" value="MBO0439399.1"/>
    <property type="molecule type" value="Genomic_DNA"/>
</dbReference>
<keyword evidence="2" id="KW-0732">Signal</keyword>
<keyword evidence="1" id="KW-0378">Hydrolase</keyword>
<keyword evidence="5" id="KW-1185">Reference proteome</keyword>
<accession>A0ABS3GVW6</accession>
<evidence type="ECO:0000256" key="1">
    <source>
        <dbReference type="ARBA" id="ARBA00022801"/>
    </source>
</evidence>
<dbReference type="InterPro" id="IPR008979">
    <property type="entry name" value="Galactose-bd-like_sf"/>
</dbReference>